<dbReference type="AlphaFoldDB" id="A0A1G4TIL9"/>
<dbReference type="STRING" id="177413.SAMN05660859_2945"/>
<dbReference type="PANTHER" id="PTHR47642">
    <property type="entry name" value="ATP-DEPENDENT DNA HELICASE"/>
    <property type="match status" value="1"/>
</dbReference>
<accession>A0A1G4TIL9</accession>
<reference evidence="3" key="1">
    <citation type="submission" date="2016-10" db="EMBL/GenBank/DDBJ databases">
        <authorList>
            <person name="Varghese N."/>
            <person name="Submissions S."/>
        </authorList>
    </citation>
    <scope>NUCLEOTIDE SEQUENCE [LARGE SCALE GENOMIC DNA]</scope>
    <source>
        <strain evidence="3">CGMCC 1.1761</strain>
    </source>
</reference>
<dbReference type="CDD" id="cd18809">
    <property type="entry name" value="SF1_C_RecD"/>
    <property type="match status" value="1"/>
</dbReference>
<dbReference type="GO" id="GO:0006281">
    <property type="term" value="P:DNA repair"/>
    <property type="evidence" value="ECO:0007669"/>
    <property type="project" value="InterPro"/>
</dbReference>
<keyword evidence="2" id="KW-0378">Hydrolase</keyword>
<gene>
    <name evidence="2" type="ORF">SAMN05660859_2945</name>
</gene>
<dbReference type="Proteomes" id="UP000198889">
    <property type="component" value="Unassembled WGS sequence"/>
</dbReference>
<organism evidence="2 3">
    <name type="scientific">Ancylobacter rudongensis</name>
    <dbReference type="NCBI Taxonomy" id="177413"/>
    <lineage>
        <taxon>Bacteria</taxon>
        <taxon>Pseudomonadati</taxon>
        <taxon>Pseudomonadota</taxon>
        <taxon>Alphaproteobacteria</taxon>
        <taxon>Hyphomicrobiales</taxon>
        <taxon>Xanthobacteraceae</taxon>
        <taxon>Ancylobacter</taxon>
    </lineage>
</organism>
<dbReference type="InterPro" id="IPR051055">
    <property type="entry name" value="PIF1_helicase"/>
</dbReference>
<dbReference type="InterPro" id="IPR010285">
    <property type="entry name" value="DNA_helicase_pif1-like_DEAD"/>
</dbReference>
<evidence type="ECO:0000313" key="2">
    <source>
        <dbReference type="EMBL" id="SCW80429.1"/>
    </source>
</evidence>
<evidence type="ECO:0000259" key="1">
    <source>
        <dbReference type="Pfam" id="PF05970"/>
    </source>
</evidence>
<dbReference type="Pfam" id="PF05970">
    <property type="entry name" value="PIF1"/>
    <property type="match status" value="1"/>
</dbReference>
<feature type="domain" description="DNA helicase Pif1-like DEAD-box helicase" evidence="1">
    <location>
        <begin position="31"/>
        <end position="161"/>
    </location>
</feature>
<name>A0A1G4TIL9_9HYPH</name>
<dbReference type="Gene3D" id="3.40.50.300">
    <property type="entry name" value="P-loop containing nucleotide triphosphate hydrolases"/>
    <property type="match status" value="2"/>
</dbReference>
<dbReference type="PANTHER" id="PTHR47642:SF5">
    <property type="entry name" value="ATP-DEPENDENT DNA HELICASE"/>
    <property type="match status" value="1"/>
</dbReference>
<dbReference type="InterPro" id="IPR027417">
    <property type="entry name" value="P-loop_NTPase"/>
</dbReference>
<dbReference type="EMBL" id="FMTP01000004">
    <property type="protein sequence ID" value="SCW80429.1"/>
    <property type="molecule type" value="Genomic_DNA"/>
</dbReference>
<protein>
    <submittedName>
        <fullName evidence="2">Helicase</fullName>
    </submittedName>
</protein>
<keyword evidence="2" id="KW-0067">ATP-binding</keyword>
<dbReference type="GO" id="GO:0003678">
    <property type="term" value="F:DNA helicase activity"/>
    <property type="evidence" value="ECO:0007669"/>
    <property type="project" value="InterPro"/>
</dbReference>
<dbReference type="SUPFAM" id="SSF52540">
    <property type="entry name" value="P-loop containing nucleoside triphosphate hydrolases"/>
    <property type="match status" value="2"/>
</dbReference>
<keyword evidence="2" id="KW-0347">Helicase</keyword>
<proteinExistence type="predicted"/>
<keyword evidence="3" id="KW-1185">Reference proteome</keyword>
<evidence type="ECO:0000313" key="3">
    <source>
        <dbReference type="Proteomes" id="UP000198889"/>
    </source>
</evidence>
<dbReference type="GO" id="GO:0000723">
    <property type="term" value="P:telomere maintenance"/>
    <property type="evidence" value="ECO:0007669"/>
    <property type="project" value="InterPro"/>
</dbReference>
<dbReference type="Gene3D" id="2.30.30.940">
    <property type="match status" value="1"/>
</dbReference>
<sequence>MNDTASPPIRPPIPADAFAGPLALVGSGAPVVMVLGGAGTGKTTFLHALRKHGGGRQAFLAPTGVAALQLGGQTIHSFFGLPPRLMDPDQVRPRTQKRTLMKKLERLVIDEISMVRADVLDAVDRSLRIARGNPEPFGGVQVVLVGDFLQLPPVVPMAEREILGHLGYEGPFAFDARVLREVEPARLPFLQVYRQTDDAFVGHLAELRTGRSVGDAIAAINAASHRDHRAGRTPVVLAPTNARVDAYNRRGMEALYDDGRLFEGKSEGEFDLANDRLPVPETLALKVGARVMTVRNHPERQWVNGSVGTITGLAPDRAYVRLDGAGIVEIERTSWERIRYDWDEATGKVAAKVVGSYTQLPLVPAWAVTVHKAQGLTLEDVRIDFDAGAFAAGQAYVALSRARSLEGLSLARPLRASDIRIDRRVAAFTAAFEGNGNLMTAARGLDDA</sequence>
<keyword evidence="2" id="KW-0547">Nucleotide-binding</keyword>